<dbReference type="SUPFAM" id="SSF56672">
    <property type="entry name" value="DNA/RNA polymerases"/>
    <property type="match status" value="1"/>
</dbReference>
<proteinExistence type="predicted"/>
<dbReference type="PANTHER" id="PTHR11439:SF440">
    <property type="entry name" value="INTEGRASE CATALYTIC DOMAIN-CONTAINING PROTEIN"/>
    <property type="match status" value="1"/>
</dbReference>
<dbReference type="CDD" id="cd09272">
    <property type="entry name" value="RNase_HI_RT_Ty1"/>
    <property type="match status" value="1"/>
</dbReference>
<dbReference type="PANTHER" id="PTHR11439">
    <property type="entry name" value="GAG-POL-RELATED RETROTRANSPOSON"/>
    <property type="match status" value="1"/>
</dbReference>
<accession>A0ABR0UR68</accession>
<dbReference type="InterPro" id="IPR013103">
    <property type="entry name" value="RVT_2"/>
</dbReference>
<protein>
    <recommendedName>
        <fullName evidence="1">Reverse transcriptase Ty1/copia-type domain-containing protein</fullName>
    </recommendedName>
</protein>
<dbReference type="InterPro" id="IPR043502">
    <property type="entry name" value="DNA/RNA_pol_sf"/>
</dbReference>
<dbReference type="EMBL" id="JABTTQ020002280">
    <property type="protein sequence ID" value="KAK6124941.1"/>
    <property type="molecule type" value="Genomic_DNA"/>
</dbReference>
<evidence type="ECO:0000259" key="1">
    <source>
        <dbReference type="Pfam" id="PF07727"/>
    </source>
</evidence>
<comment type="caution">
    <text evidence="2">The sequence shown here is derived from an EMBL/GenBank/DDBJ whole genome shotgun (WGS) entry which is preliminary data.</text>
</comment>
<sequence length="415" mass="46448">MAVTHNWSIQQIDINNAFLNGTLSETVFMAQPEGFIDSSQPTAVCKLNKSLYGLKQAPRAWFTTLKQFLTTIGFQVSVSDSSLFHKRENGKLLLILVYVDDILLTGDDSHAITSVIQQLNQKFALKTLGEVNYFLGLEARRTSAGLFLSQTKYTHDLLAKTGMLNSKPTTVPLCPSHKLRLDDSPLFDQPTLYRSTIGALQYLTKKNFEDISFAVNKLSQFLHAPTTNHWIACKHLLRFLKGTLTLGLVFKPVQRFLLEGYSDADWASSLDDRRSTGGYVFTIGGGAVSWKSSKQTCIARSTMESEFIALDKAGEEAEWLHNFLEDIPCWPKPVAAIMIHCDSQSAIGRAQNSMYNGKSRHIHRRHNTVRQLISNGVITIDYVKSKENLADPLTKGFNRDQVYCLSKGMGLKSTK</sequence>
<keyword evidence="3" id="KW-1185">Reference proteome</keyword>
<gene>
    <name evidence="2" type="ORF">DH2020_041316</name>
</gene>
<name>A0ABR0UR68_REHGL</name>
<evidence type="ECO:0000313" key="3">
    <source>
        <dbReference type="Proteomes" id="UP001318860"/>
    </source>
</evidence>
<evidence type="ECO:0000313" key="2">
    <source>
        <dbReference type="EMBL" id="KAK6124941.1"/>
    </source>
</evidence>
<feature type="domain" description="Reverse transcriptase Ty1/copia-type" evidence="1">
    <location>
        <begin position="1"/>
        <end position="173"/>
    </location>
</feature>
<dbReference type="Proteomes" id="UP001318860">
    <property type="component" value="Unassembled WGS sequence"/>
</dbReference>
<reference evidence="2 3" key="1">
    <citation type="journal article" date="2021" name="Comput. Struct. Biotechnol. J.">
        <title>De novo genome assembly of the potent medicinal plant Rehmannia glutinosa using nanopore technology.</title>
        <authorList>
            <person name="Ma L."/>
            <person name="Dong C."/>
            <person name="Song C."/>
            <person name="Wang X."/>
            <person name="Zheng X."/>
            <person name="Niu Y."/>
            <person name="Chen S."/>
            <person name="Feng W."/>
        </authorList>
    </citation>
    <scope>NUCLEOTIDE SEQUENCE [LARGE SCALE GENOMIC DNA]</scope>
    <source>
        <strain evidence="2">DH-2019</strain>
    </source>
</reference>
<dbReference type="Pfam" id="PF07727">
    <property type="entry name" value="RVT_2"/>
    <property type="match status" value="1"/>
</dbReference>
<organism evidence="2 3">
    <name type="scientific">Rehmannia glutinosa</name>
    <name type="common">Chinese foxglove</name>
    <dbReference type="NCBI Taxonomy" id="99300"/>
    <lineage>
        <taxon>Eukaryota</taxon>
        <taxon>Viridiplantae</taxon>
        <taxon>Streptophyta</taxon>
        <taxon>Embryophyta</taxon>
        <taxon>Tracheophyta</taxon>
        <taxon>Spermatophyta</taxon>
        <taxon>Magnoliopsida</taxon>
        <taxon>eudicotyledons</taxon>
        <taxon>Gunneridae</taxon>
        <taxon>Pentapetalae</taxon>
        <taxon>asterids</taxon>
        <taxon>lamiids</taxon>
        <taxon>Lamiales</taxon>
        <taxon>Orobanchaceae</taxon>
        <taxon>Rehmannieae</taxon>
        <taxon>Rehmannia</taxon>
    </lineage>
</organism>